<protein>
    <submittedName>
        <fullName evidence="2">: Glycos_transf_2</fullName>
    </submittedName>
</protein>
<organism evidence="2 3">
    <name type="scientific">Gemmata massiliana</name>
    <dbReference type="NCBI Taxonomy" id="1210884"/>
    <lineage>
        <taxon>Bacteria</taxon>
        <taxon>Pseudomonadati</taxon>
        <taxon>Planctomycetota</taxon>
        <taxon>Planctomycetia</taxon>
        <taxon>Gemmatales</taxon>
        <taxon>Gemmataceae</taxon>
        <taxon>Gemmata</taxon>
    </lineage>
</organism>
<name>A0A6P2CYF1_9BACT</name>
<proteinExistence type="predicted"/>
<evidence type="ECO:0000313" key="2">
    <source>
        <dbReference type="EMBL" id="VTR92824.1"/>
    </source>
</evidence>
<feature type="domain" description="Glycosyltransferase 2-like" evidence="1">
    <location>
        <begin position="8"/>
        <end position="112"/>
    </location>
</feature>
<dbReference type="InterPro" id="IPR001173">
    <property type="entry name" value="Glyco_trans_2-like"/>
</dbReference>
<dbReference type="Gene3D" id="3.90.550.10">
    <property type="entry name" value="Spore Coat Polysaccharide Biosynthesis Protein SpsA, Chain A"/>
    <property type="match status" value="1"/>
</dbReference>
<dbReference type="Pfam" id="PF00535">
    <property type="entry name" value="Glycos_transf_2"/>
    <property type="match status" value="1"/>
</dbReference>
<dbReference type="AlphaFoldDB" id="A0A6P2CYF1"/>
<dbReference type="InterPro" id="IPR029044">
    <property type="entry name" value="Nucleotide-diphossugar_trans"/>
</dbReference>
<dbReference type="SUPFAM" id="SSF53448">
    <property type="entry name" value="Nucleotide-diphospho-sugar transferases"/>
    <property type="match status" value="1"/>
</dbReference>
<dbReference type="KEGG" id="gms:SOIL9_48900"/>
<reference evidence="2 3" key="1">
    <citation type="submission" date="2019-05" db="EMBL/GenBank/DDBJ databases">
        <authorList>
            <consortium name="Science for Life Laboratories"/>
        </authorList>
    </citation>
    <scope>NUCLEOTIDE SEQUENCE [LARGE SCALE GENOMIC DNA]</scope>
    <source>
        <strain evidence="2">Soil9</strain>
    </source>
</reference>
<gene>
    <name evidence="2" type="ORF">SOIL9_48900</name>
</gene>
<dbReference type="Proteomes" id="UP000464178">
    <property type="component" value="Chromosome"/>
</dbReference>
<keyword evidence="3" id="KW-1185">Reference proteome</keyword>
<accession>A0A6P2CYF1</accession>
<sequence length="330" mass="35774">MAEIRLSLVIATVARPTLARTLRSLRGQTWEPGDEVLVVGDGPHPVAAELLAQMGLPGKYLENPGERGMWGHHARNWVLDTRRASGTHVMALDDDDEYTPGAIARVRARLRMNPDRPHIFRMSGHPTAPLIWKPEQPVLTSGNLGTPCLVFPNDPERLGRYGMRYTGDCDFAATTCAQYADGPVWCEDVICRVRPTRARRNRREPVIDNPVLLKFTNETMRITADLLAGLLTLPTAALDAVAGQGLAAALGTTDAALTRAEPWEASDYATVGAAQGITGSDTEARAQLTNHDVIALLRVLVVVKGMIAANDQLGPLVRKIAVNPRAHLVG</sequence>
<evidence type="ECO:0000313" key="3">
    <source>
        <dbReference type="Proteomes" id="UP000464178"/>
    </source>
</evidence>
<dbReference type="RefSeq" id="WP_162667636.1">
    <property type="nucleotide sequence ID" value="NZ_LR593886.1"/>
</dbReference>
<dbReference type="EMBL" id="LR593886">
    <property type="protein sequence ID" value="VTR92824.1"/>
    <property type="molecule type" value="Genomic_DNA"/>
</dbReference>
<dbReference type="CDD" id="cd00761">
    <property type="entry name" value="Glyco_tranf_GTA_type"/>
    <property type="match status" value="1"/>
</dbReference>
<evidence type="ECO:0000259" key="1">
    <source>
        <dbReference type="Pfam" id="PF00535"/>
    </source>
</evidence>